<protein>
    <recommendedName>
        <fullName evidence="8">Outer membrane protein beta-barrel domain-containing protein</fullName>
    </recommendedName>
</protein>
<keyword evidence="2" id="KW-0472">Membrane</keyword>
<evidence type="ECO:0000313" key="7">
    <source>
        <dbReference type="EMBL" id="MPL85346.1"/>
    </source>
</evidence>
<evidence type="ECO:0000256" key="3">
    <source>
        <dbReference type="ARBA" id="ARBA00023237"/>
    </source>
</evidence>
<feature type="domain" description="Outer membrane protein beta-barrel" evidence="6">
    <location>
        <begin position="381"/>
        <end position="796"/>
    </location>
</feature>
<dbReference type="PANTHER" id="PTHR40980:SF4">
    <property type="entry name" value="TONB-DEPENDENT RECEPTOR-LIKE BETA-BARREL DOMAIN-CONTAINING PROTEIN"/>
    <property type="match status" value="1"/>
</dbReference>
<dbReference type="SUPFAM" id="SSF56935">
    <property type="entry name" value="Porins"/>
    <property type="match status" value="1"/>
</dbReference>
<feature type="region of interest" description="Disordered" evidence="4">
    <location>
        <begin position="801"/>
        <end position="823"/>
    </location>
</feature>
<dbReference type="InterPro" id="IPR008969">
    <property type="entry name" value="CarboxyPept-like_regulatory"/>
</dbReference>
<organism evidence="7">
    <name type="scientific">bioreactor metagenome</name>
    <dbReference type="NCBI Taxonomy" id="1076179"/>
    <lineage>
        <taxon>unclassified sequences</taxon>
        <taxon>metagenomes</taxon>
        <taxon>ecological metagenomes</taxon>
    </lineage>
</organism>
<keyword evidence="3" id="KW-0998">Cell outer membrane</keyword>
<gene>
    <name evidence="7" type="ORF">SDC9_31314</name>
</gene>
<dbReference type="InterPro" id="IPR037066">
    <property type="entry name" value="Plug_dom_sf"/>
</dbReference>
<comment type="caution">
    <text evidence="7">The sequence shown here is derived from an EMBL/GenBank/DDBJ whole genome shotgun (WGS) entry which is preliminary data.</text>
</comment>
<dbReference type="Gene3D" id="2.60.40.1120">
    <property type="entry name" value="Carboxypeptidase-like, regulatory domain"/>
    <property type="match status" value="1"/>
</dbReference>
<dbReference type="PANTHER" id="PTHR40980">
    <property type="entry name" value="PLUG DOMAIN-CONTAINING PROTEIN"/>
    <property type="match status" value="1"/>
</dbReference>
<feature type="domain" description="TonB-dependent receptor plug" evidence="5">
    <location>
        <begin position="133"/>
        <end position="218"/>
    </location>
</feature>
<accession>A0A644V1Y6</accession>
<dbReference type="SUPFAM" id="SSF49464">
    <property type="entry name" value="Carboxypeptidase regulatory domain-like"/>
    <property type="match status" value="1"/>
</dbReference>
<comment type="subcellular location">
    <subcellularLocation>
        <location evidence="1">Cell outer membrane</location>
    </subcellularLocation>
</comment>
<evidence type="ECO:0000259" key="5">
    <source>
        <dbReference type="Pfam" id="PF07715"/>
    </source>
</evidence>
<dbReference type="EMBL" id="VSSQ01000204">
    <property type="protein sequence ID" value="MPL85346.1"/>
    <property type="molecule type" value="Genomic_DNA"/>
</dbReference>
<evidence type="ECO:0000256" key="2">
    <source>
        <dbReference type="ARBA" id="ARBA00023136"/>
    </source>
</evidence>
<dbReference type="GO" id="GO:0009279">
    <property type="term" value="C:cell outer membrane"/>
    <property type="evidence" value="ECO:0007669"/>
    <property type="project" value="UniProtKB-SubCell"/>
</dbReference>
<evidence type="ECO:0008006" key="8">
    <source>
        <dbReference type="Google" id="ProtNLM"/>
    </source>
</evidence>
<feature type="compositionally biased region" description="Gly residues" evidence="4">
    <location>
        <begin position="813"/>
        <end position="823"/>
    </location>
</feature>
<dbReference type="InterPro" id="IPR012910">
    <property type="entry name" value="Plug_dom"/>
</dbReference>
<dbReference type="InterPro" id="IPR041700">
    <property type="entry name" value="OMP_b-brl_3"/>
</dbReference>
<reference evidence="7" key="1">
    <citation type="submission" date="2019-08" db="EMBL/GenBank/DDBJ databases">
        <authorList>
            <person name="Kucharzyk K."/>
            <person name="Murdoch R.W."/>
            <person name="Higgins S."/>
            <person name="Loffler F."/>
        </authorList>
    </citation>
    <scope>NUCLEOTIDE SEQUENCE</scope>
</reference>
<evidence type="ECO:0000256" key="1">
    <source>
        <dbReference type="ARBA" id="ARBA00004442"/>
    </source>
</evidence>
<dbReference type="Pfam" id="PF14905">
    <property type="entry name" value="OMP_b-brl_3"/>
    <property type="match status" value="1"/>
</dbReference>
<evidence type="ECO:0000256" key="4">
    <source>
        <dbReference type="SAM" id="MobiDB-lite"/>
    </source>
</evidence>
<sequence>MNRLFSSILLVFFVVPVFALQTIRGRIVDGNTSQPLDFVNVALLKEANAAPATGVISDEKGHFELPRVPNGKYMLRISFVGYNTIELPLKVSDKELDMGMIKLYEDSKRLSEVEVVGQGTQMRFEIDKKVFSVDQNIASAGGSATEVLQNIPSVDVDNEGNVSLRNNSSVEVWINGKPSGLTAENRAQILQQMPAESIESIEIMTNPSAKFNPEGTSGIINLVMKKNRKGGYYGSASLGTMWSQGAIPGVNAGINYNYNSGRFDAYINMGYRAMNFAGGGWSERYSLDTNNDTTALLKQDNERLFGYSGLFTRAGIDYRLSDKHSIGLSGFGMVGTGGGSDKINYTLTDYATSNILRDYNRYNVNDGGRPGMNITLDYKWELDQKGSNLMSSLSYSTHKRYSDDSYLQRENSGADTTSYIMQYNQGQNKEWQFKLDFTKKFSETDRLEAGWQSTLQDRFGPNSATDLLTNSPLYAYYNEFDYKEQVHAAYITYGNRFNNLSLQGGLRGEYFWRHPFNSVLDNAGNKQTDDYGAKGEIQLFPSFFASYSLPDNNEIQFNTSRRISRPRGRQINPFRDYSDSTNISYGNLDLSPEYSAALELNYLKTWDKHSLASTLYHRFTDDVIQRVSFMNNDNVLESTYMNVTKSANTGFELVVKNNLFKILNLTSSVNLYYSKLYASTYISPYNNSITRNIPEQENFSWTGRVIGNVILGKNTFGQITGQYSAPRLIAQGKETASYSVDLGLRQTLFDRKLSLNFMIRDVLNTRRRSSVTWGDGFYQRSESYFSGRMIGLTATYNFGNMKPKKTEQQRDNSGGGEMGFGEE</sequence>
<dbReference type="Pfam" id="PF13715">
    <property type="entry name" value="CarbopepD_reg_2"/>
    <property type="match status" value="1"/>
</dbReference>
<proteinExistence type="predicted"/>
<dbReference type="AlphaFoldDB" id="A0A644V1Y6"/>
<name>A0A644V1Y6_9ZZZZ</name>
<evidence type="ECO:0000259" key="6">
    <source>
        <dbReference type="Pfam" id="PF14905"/>
    </source>
</evidence>
<dbReference type="Pfam" id="PF07715">
    <property type="entry name" value="Plug"/>
    <property type="match status" value="1"/>
</dbReference>
<dbReference type="Gene3D" id="2.170.130.10">
    <property type="entry name" value="TonB-dependent receptor, plug domain"/>
    <property type="match status" value="1"/>
</dbReference>
<dbReference type="InterPro" id="IPR036942">
    <property type="entry name" value="Beta-barrel_TonB_sf"/>
</dbReference>
<dbReference type="Gene3D" id="2.40.170.20">
    <property type="entry name" value="TonB-dependent receptor, beta-barrel domain"/>
    <property type="match status" value="1"/>
</dbReference>